<keyword evidence="2 5" id="KW-0479">Metal-binding</keyword>
<comment type="cofactor">
    <cofactor evidence="5">
        <name>Fe cation</name>
        <dbReference type="ChEBI" id="CHEBI:24875"/>
    </cofactor>
    <text evidence="5">Binds 1 Fe cation per subunit.</text>
</comment>
<protein>
    <submittedName>
        <fullName evidence="7">4-hydroxyphenylpyruvate dioxygenase</fullName>
        <ecNumber evidence="7">1.13.11.27</ecNumber>
    </submittedName>
</protein>
<dbReference type="Gene3D" id="3.10.180.10">
    <property type="entry name" value="2,3-Dihydroxybiphenyl 1,2-Dioxygenase, domain 1"/>
    <property type="match status" value="2"/>
</dbReference>
<keyword evidence="7" id="KW-0560">Oxidoreductase</keyword>
<dbReference type="InterPro" id="IPR037523">
    <property type="entry name" value="VOC_core"/>
</dbReference>
<dbReference type="PIRSF" id="PIRSF009283">
    <property type="entry name" value="HPP_dOase"/>
    <property type="match status" value="1"/>
</dbReference>
<reference evidence="7 8" key="1">
    <citation type="submission" date="2020-07" db="EMBL/GenBank/DDBJ databases">
        <title>Genomic Encyclopedia of Type Strains, Phase IV (KMG-V): Genome sequencing to study the core and pangenomes of soil and plant-associated prokaryotes.</title>
        <authorList>
            <person name="Whitman W."/>
        </authorList>
    </citation>
    <scope>NUCLEOTIDE SEQUENCE [LARGE SCALE GENOMIC DNA]</scope>
    <source>
        <strain evidence="7 8">X4EP2</strain>
    </source>
</reference>
<dbReference type="SUPFAM" id="SSF54593">
    <property type="entry name" value="Glyoxalase/Bleomycin resistance protein/Dihydroxybiphenyl dioxygenase"/>
    <property type="match status" value="1"/>
</dbReference>
<dbReference type="NCBIfam" id="TIGR01263">
    <property type="entry name" value="4HPPD"/>
    <property type="match status" value="1"/>
</dbReference>
<dbReference type="InterPro" id="IPR018146">
    <property type="entry name" value="Glyoxalase_1_CS"/>
</dbReference>
<dbReference type="GO" id="GO:0006572">
    <property type="term" value="P:L-tyrosine catabolic process"/>
    <property type="evidence" value="ECO:0007669"/>
    <property type="project" value="TreeGrafter"/>
</dbReference>
<keyword evidence="8" id="KW-1185">Reference proteome</keyword>
<gene>
    <name evidence="7" type="ORF">HDF17_002379</name>
</gene>
<accession>A0A7Y9PHM2</accession>
<organism evidence="7 8">
    <name type="scientific">Granulicella arctica</name>
    <dbReference type="NCBI Taxonomy" id="940613"/>
    <lineage>
        <taxon>Bacteria</taxon>
        <taxon>Pseudomonadati</taxon>
        <taxon>Acidobacteriota</taxon>
        <taxon>Terriglobia</taxon>
        <taxon>Terriglobales</taxon>
        <taxon>Acidobacteriaceae</taxon>
        <taxon>Granulicella</taxon>
    </lineage>
</organism>
<dbReference type="PROSITE" id="PS51819">
    <property type="entry name" value="VOC"/>
    <property type="match status" value="2"/>
</dbReference>
<dbReference type="PANTHER" id="PTHR11959:SF1">
    <property type="entry name" value="4-HYDROXYPHENYLPYRUVATE DIOXYGENASE"/>
    <property type="match status" value="1"/>
</dbReference>
<feature type="domain" description="VOC" evidence="6">
    <location>
        <begin position="177"/>
        <end position="331"/>
    </location>
</feature>
<dbReference type="EC" id="1.13.11.27" evidence="7"/>
<evidence type="ECO:0000256" key="1">
    <source>
        <dbReference type="ARBA" id="ARBA00005877"/>
    </source>
</evidence>
<evidence type="ECO:0000259" key="6">
    <source>
        <dbReference type="PROSITE" id="PS51819"/>
    </source>
</evidence>
<evidence type="ECO:0000313" key="8">
    <source>
        <dbReference type="Proteomes" id="UP000589520"/>
    </source>
</evidence>
<dbReference type="GO" id="GO:0003868">
    <property type="term" value="F:4-hydroxyphenylpyruvate dioxygenase activity"/>
    <property type="evidence" value="ECO:0007669"/>
    <property type="project" value="UniProtKB-EC"/>
</dbReference>
<keyword evidence="7" id="KW-0223">Dioxygenase</keyword>
<dbReference type="CDD" id="cd07250">
    <property type="entry name" value="HPPD_C_like"/>
    <property type="match status" value="1"/>
</dbReference>
<feature type="binding site" evidence="5">
    <location>
        <position position="180"/>
    </location>
    <ligand>
        <name>Fe cation</name>
        <dbReference type="ChEBI" id="CHEBI:24875"/>
    </ligand>
</feature>
<keyword evidence="3" id="KW-0677">Repeat</keyword>
<dbReference type="EMBL" id="JACCCW010000002">
    <property type="protein sequence ID" value="NYF80059.1"/>
    <property type="molecule type" value="Genomic_DNA"/>
</dbReference>
<dbReference type="GO" id="GO:0004462">
    <property type="term" value="F:lactoylglutathione lyase activity"/>
    <property type="evidence" value="ECO:0007669"/>
    <property type="project" value="InterPro"/>
</dbReference>
<dbReference type="InterPro" id="IPR005956">
    <property type="entry name" value="4OHPhenylPyrv_dOase"/>
</dbReference>
<dbReference type="Pfam" id="PF00903">
    <property type="entry name" value="Glyoxalase"/>
    <property type="match status" value="2"/>
</dbReference>
<feature type="domain" description="VOC" evidence="6">
    <location>
        <begin position="20"/>
        <end position="150"/>
    </location>
</feature>
<dbReference type="RefSeq" id="WP_179491160.1">
    <property type="nucleotide sequence ID" value="NZ_JACCCW010000002.1"/>
</dbReference>
<dbReference type="FunFam" id="3.10.180.10:FF:000001">
    <property type="entry name" value="4-hydroxyphenylpyruvate dioxygenase"/>
    <property type="match status" value="1"/>
</dbReference>
<name>A0A7Y9PHM2_9BACT</name>
<dbReference type="InterPro" id="IPR029068">
    <property type="entry name" value="Glyas_Bleomycin-R_OHBP_Dase"/>
</dbReference>
<evidence type="ECO:0000256" key="2">
    <source>
        <dbReference type="ARBA" id="ARBA00022723"/>
    </source>
</evidence>
<dbReference type="GO" id="GO:0046872">
    <property type="term" value="F:metal ion binding"/>
    <property type="evidence" value="ECO:0007669"/>
    <property type="project" value="UniProtKB-KW"/>
</dbReference>
<proteinExistence type="inferred from homology"/>
<dbReference type="CDD" id="cd08342">
    <property type="entry name" value="HPPD_N_like"/>
    <property type="match status" value="1"/>
</dbReference>
<sequence length="374" mass="42126">MATIPQVEQQTVKDFLPLKGTDHIEFFVGNARQSAYFYRMAFGMSLIAYAGPETGQRDRASYVLQQGKIRFVLTTALRSDSEAAQHVHKHGDGVRSIALWVDDARSAWLETTSRGARSVQEPTEFSDDEGRVVTASIAAYGDTLHTFVERKDYTGVFFPGYQAVSTDPIARPVGLLHVDHIVGNVGWNAMNEWVNFYAHVMGFSLYQHFDDNDISTEYSALMSKVMANGNGYVKFPINEPAKGRRKSQIEEYLEFYGGPGVQHMALATKDILATVSQMQQQGVSFLTIPHSYYTDLQSRIGTIDEPIEELERLGILVDRDDEGYMLQIFTRPVEDRPTVFYEIIQRKGSRSFGKGNFKALFEAIEREQASRGNL</sequence>
<dbReference type="InterPro" id="IPR004360">
    <property type="entry name" value="Glyas_Fos-R_dOase_dom"/>
</dbReference>
<dbReference type="InterPro" id="IPR041736">
    <property type="entry name" value="4OHPhenylPyrv_dOase_N"/>
</dbReference>
<keyword evidence="4 5" id="KW-0408">Iron</keyword>
<evidence type="ECO:0000256" key="5">
    <source>
        <dbReference type="PIRSR" id="PIRSR009283-1"/>
    </source>
</evidence>
<comment type="similarity">
    <text evidence="1">Belongs to the 4HPPD family.</text>
</comment>
<dbReference type="Proteomes" id="UP000589520">
    <property type="component" value="Unassembled WGS sequence"/>
</dbReference>
<comment type="caution">
    <text evidence="7">The sequence shown here is derived from an EMBL/GenBank/DDBJ whole genome shotgun (WGS) entry which is preliminary data.</text>
</comment>
<evidence type="ECO:0000256" key="3">
    <source>
        <dbReference type="ARBA" id="ARBA00022737"/>
    </source>
</evidence>
<dbReference type="AlphaFoldDB" id="A0A7Y9PHM2"/>
<keyword evidence="7" id="KW-0670">Pyruvate</keyword>
<dbReference type="PROSITE" id="PS00934">
    <property type="entry name" value="GLYOXALASE_I_1"/>
    <property type="match status" value="1"/>
</dbReference>
<evidence type="ECO:0000256" key="4">
    <source>
        <dbReference type="ARBA" id="ARBA00023004"/>
    </source>
</evidence>
<feature type="binding site" evidence="5">
    <location>
        <position position="342"/>
    </location>
    <ligand>
        <name>Fe cation</name>
        <dbReference type="ChEBI" id="CHEBI:24875"/>
    </ligand>
</feature>
<feature type="binding site" evidence="5">
    <location>
        <position position="263"/>
    </location>
    <ligand>
        <name>Fe cation</name>
        <dbReference type="ChEBI" id="CHEBI:24875"/>
    </ligand>
</feature>
<dbReference type="InterPro" id="IPR041735">
    <property type="entry name" value="4OHPhenylPyrv_dOase_C"/>
</dbReference>
<evidence type="ECO:0000313" key="7">
    <source>
        <dbReference type="EMBL" id="NYF80059.1"/>
    </source>
</evidence>
<dbReference type="PANTHER" id="PTHR11959">
    <property type="entry name" value="4-HYDROXYPHENYLPYRUVATE DIOXYGENASE"/>
    <property type="match status" value="1"/>
</dbReference>